<organism evidence="2 3">
    <name type="scientific">Aspergillus indologenus CBS 114.80</name>
    <dbReference type="NCBI Taxonomy" id="1450541"/>
    <lineage>
        <taxon>Eukaryota</taxon>
        <taxon>Fungi</taxon>
        <taxon>Dikarya</taxon>
        <taxon>Ascomycota</taxon>
        <taxon>Pezizomycotina</taxon>
        <taxon>Eurotiomycetes</taxon>
        <taxon>Eurotiomycetidae</taxon>
        <taxon>Eurotiales</taxon>
        <taxon>Aspergillaceae</taxon>
        <taxon>Aspergillus</taxon>
        <taxon>Aspergillus subgen. Circumdati</taxon>
    </lineage>
</organism>
<protein>
    <submittedName>
        <fullName evidence="2">Uncharacterized protein</fullName>
    </submittedName>
</protein>
<keyword evidence="1" id="KW-0812">Transmembrane</keyword>
<evidence type="ECO:0000313" key="2">
    <source>
        <dbReference type="EMBL" id="PYI30034.1"/>
    </source>
</evidence>
<keyword evidence="1" id="KW-1133">Transmembrane helix</keyword>
<reference evidence="2 3" key="1">
    <citation type="submission" date="2018-02" db="EMBL/GenBank/DDBJ databases">
        <title>The genomes of Aspergillus section Nigri reveals drivers in fungal speciation.</title>
        <authorList>
            <consortium name="DOE Joint Genome Institute"/>
            <person name="Vesth T.C."/>
            <person name="Nybo J."/>
            <person name="Theobald S."/>
            <person name="Brandl J."/>
            <person name="Frisvad J.C."/>
            <person name="Nielsen K.F."/>
            <person name="Lyhne E.K."/>
            <person name="Kogle M.E."/>
            <person name="Kuo A."/>
            <person name="Riley R."/>
            <person name="Clum A."/>
            <person name="Nolan M."/>
            <person name="Lipzen A."/>
            <person name="Salamov A."/>
            <person name="Henrissat B."/>
            <person name="Wiebenga A."/>
            <person name="De vries R.P."/>
            <person name="Grigoriev I.V."/>
            <person name="Mortensen U.H."/>
            <person name="Andersen M.R."/>
            <person name="Baker S.E."/>
        </authorList>
    </citation>
    <scope>NUCLEOTIDE SEQUENCE [LARGE SCALE GENOMIC DNA]</scope>
    <source>
        <strain evidence="2 3">CBS 114.80</strain>
    </source>
</reference>
<sequence length="160" mass="18065">MSIRLHLPCLCTHPPPWSIRCPPIRPRKFSARLVYNEAQIPPVPFIPIFLILLAPFFFSPLLFSSIISSILSILVKNSMLLVHPYVVLLAVIRGSRSVALFLAASNFLNPRKLAYRVSFLSCTGCRLLWGERVEKSLRSTNLLWSNRTSTPFGSRSTRGI</sequence>
<keyword evidence="3" id="KW-1185">Reference proteome</keyword>
<evidence type="ECO:0000313" key="3">
    <source>
        <dbReference type="Proteomes" id="UP000248817"/>
    </source>
</evidence>
<accession>A0A2V5I773</accession>
<feature type="transmembrane region" description="Helical" evidence="1">
    <location>
        <begin position="45"/>
        <end position="74"/>
    </location>
</feature>
<name>A0A2V5I773_9EURO</name>
<feature type="transmembrane region" description="Helical" evidence="1">
    <location>
        <begin position="86"/>
        <end position="107"/>
    </location>
</feature>
<dbReference type="AlphaFoldDB" id="A0A2V5I773"/>
<gene>
    <name evidence="2" type="ORF">BP00DRAFT_215610</name>
</gene>
<dbReference type="EMBL" id="KZ825521">
    <property type="protein sequence ID" value="PYI30034.1"/>
    <property type="molecule type" value="Genomic_DNA"/>
</dbReference>
<proteinExistence type="predicted"/>
<dbReference type="Proteomes" id="UP000248817">
    <property type="component" value="Unassembled WGS sequence"/>
</dbReference>
<keyword evidence="1" id="KW-0472">Membrane</keyword>
<evidence type="ECO:0000256" key="1">
    <source>
        <dbReference type="SAM" id="Phobius"/>
    </source>
</evidence>